<organism evidence="3 4">
    <name type="scientific">Nonomuraea mesophila</name>
    <dbReference type="NCBI Taxonomy" id="2530382"/>
    <lineage>
        <taxon>Bacteria</taxon>
        <taxon>Bacillati</taxon>
        <taxon>Actinomycetota</taxon>
        <taxon>Actinomycetes</taxon>
        <taxon>Streptosporangiales</taxon>
        <taxon>Streptosporangiaceae</taxon>
        <taxon>Nonomuraea</taxon>
    </lineage>
</organism>
<keyword evidence="1" id="KW-0560">Oxidoreductase</keyword>
<dbReference type="GO" id="GO:0016491">
    <property type="term" value="F:oxidoreductase activity"/>
    <property type="evidence" value="ECO:0007669"/>
    <property type="project" value="UniProtKB-KW"/>
</dbReference>
<dbReference type="AlphaFoldDB" id="A0A4R5E437"/>
<dbReference type="Proteomes" id="UP000295136">
    <property type="component" value="Unassembled WGS sequence"/>
</dbReference>
<reference evidence="3 4" key="1">
    <citation type="submission" date="2019-03" db="EMBL/GenBank/DDBJ databases">
        <title>Draft genome sequences of novel Actinobacteria.</title>
        <authorList>
            <person name="Sahin N."/>
            <person name="Ay H."/>
            <person name="Saygin H."/>
        </authorList>
    </citation>
    <scope>NUCLEOTIDE SEQUENCE [LARGE SCALE GENOMIC DNA]</scope>
    <source>
        <strain evidence="3 4">6K102</strain>
    </source>
</reference>
<protein>
    <submittedName>
        <fullName evidence="3">Aldo/keto reductase</fullName>
    </submittedName>
</protein>
<dbReference type="PANTHER" id="PTHR43364">
    <property type="entry name" value="NADH-SPECIFIC METHYLGLYOXAL REDUCTASE-RELATED"/>
    <property type="match status" value="1"/>
</dbReference>
<dbReference type="EMBL" id="SMLD01000277">
    <property type="protein sequence ID" value="TDE22831.1"/>
    <property type="molecule type" value="Genomic_DNA"/>
</dbReference>
<dbReference type="InterPro" id="IPR023210">
    <property type="entry name" value="NADP_OxRdtase_dom"/>
</dbReference>
<accession>A0A4R5E437</accession>
<dbReference type="PANTHER" id="PTHR43364:SF4">
    <property type="entry name" value="NAD(P)-LINKED OXIDOREDUCTASE SUPERFAMILY PROTEIN"/>
    <property type="match status" value="1"/>
</dbReference>
<dbReference type="Gene3D" id="3.20.20.100">
    <property type="entry name" value="NADP-dependent oxidoreductase domain"/>
    <property type="match status" value="1"/>
</dbReference>
<evidence type="ECO:0000256" key="1">
    <source>
        <dbReference type="ARBA" id="ARBA00023002"/>
    </source>
</evidence>
<name>A0A4R5E437_9ACTN</name>
<dbReference type="InterPro" id="IPR050523">
    <property type="entry name" value="AKR_Detox_Biosynth"/>
</dbReference>
<keyword evidence="4" id="KW-1185">Reference proteome</keyword>
<evidence type="ECO:0000259" key="2">
    <source>
        <dbReference type="Pfam" id="PF00248"/>
    </source>
</evidence>
<sequence length="322" mass="34577">MNMRRLGRTDIDISPIGLGCMQFAGTDNYTRLIINPINQETATSVVRAALDNGVTWFDTAEMYGKGRSEETLSTALRQCGIAPGQVSVATKWTPHLRTAASIAATVGDRLKHLGGHPIALHQIHSPSGSLSSISAQLKVMARLFREGTIGAVGVSNFSARQLELAHDVLAAEGVTLASNQVRISLLHRKVEQDGLLETARRLGVTLIAYSPLEGGVLTGRYHGDVSLARSAPPARRIFSRNQLSDRGLARTAPLIEAMRRIGEEHGATISQVALNWLITRYGDTVVAIPGASRPGQAAEAAGTMSFRLTESEIRTLDELSLI</sequence>
<gene>
    <name evidence="3" type="ORF">E1295_46115</name>
</gene>
<proteinExistence type="predicted"/>
<comment type="caution">
    <text evidence="3">The sequence shown here is derived from an EMBL/GenBank/DDBJ whole genome shotgun (WGS) entry which is preliminary data.</text>
</comment>
<dbReference type="SUPFAM" id="SSF51430">
    <property type="entry name" value="NAD(P)-linked oxidoreductase"/>
    <property type="match status" value="1"/>
</dbReference>
<feature type="domain" description="NADP-dependent oxidoreductase" evidence="2">
    <location>
        <begin position="15"/>
        <end position="319"/>
    </location>
</feature>
<evidence type="ECO:0000313" key="3">
    <source>
        <dbReference type="EMBL" id="TDE22831.1"/>
    </source>
</evidence>
<dbReference type="InterPro" id="IPR036812">
    <property type="entry name" value="NAD(P)_OxRdtase_dom_sf"/>
</dbReference>
<dbReference type="Pfam" id="PF00248">
    <property type="entry name" value="Aldo_ket_red"/>
    <property type="match status" value="1"/>
</dbReference>
<evidence type="ECO:0000313" key="4">
    <source>
        <dbReference type="Proteomes" id="UP000295136"/>
    </source>
</evidence>